<keyword evidence="2" id="KW-1185">Reference proteome</keyword>
<comment type="caution">
    <text evidence="1">The sequence shown here is derived from an EMBL/GenBank/DDBJ whole genome shotgun (WGS) entry which is preliminary data.</text>
</comment>
<name>A0A834MA25_RHYFE</name>
<gene>
    <name evidence="1" type="ORF">GWI33_008721</name>
</gene>
<accession>A0A834MA25</accession>
<sequence length="86" mass="10188">MKNGPKKPPRPYVHTEYGPYFIQQVFEFVDFFFGDGKKPCLVSKHETKDDDGEDQLFDGFLLWRNFTTGRSPVGRRTLNRWSIMRL</sequence>
<evidence type="ECO:0000313" key="1">
    <source>
        <dbReference type="EMBL" id="KAF7277316.1"/>
    </source>
</evidence>
<evidence type="ECO:0000313" key="2">
    <source>
        <dbReference type="Proteomes" id="UP000625711"/>
    </source>
</evidence>
<organism evidence="1 2">
    <name type="scientific">Rhynchophorus ferrugineus</name>
    <name type="common">Red palm weevil</name>
    <name type="synonym">Curculio ferrugineus</name>
    <dbReference type="NCBI Taxonomy" id="354439"/>
    <lineage>
        <taxon>Eukaryota</taxon>
        <taxon>Metazoa</taxon>
        <taxon>Ecdysozoa</taxon>
        <taxon>Arthropoda</taxon>
        <taxon>Hexapoda</taxon>
        <taxon>Insecta</taxon>
        <taxon>Pterygota</taxon>
        <taxon>Neoptera</taxon>
        <taxon>Endopterygota</taxon>
        <taxon>Coleoptera</taxon>
        <taxon>Polyphaga</taxon>
        <taxon>Cucujiformia</taxon>
        <taxon>Curculionidae</taxon>
        <taxon>Dryophthorinae</taxon>
        <taxon>Rhynchophorus</taxon>
    </lineage>
</organism>
<protein>
    <submittedName>
        <fullName evidence="1">Uncharacterized protein</fullName>
    </submittedName>
</protein>
<reference evidence="1" key="1">
    <citation type="submission" date="2020-08" db="EMBL/GenBank/DDBJ databases">
        <title>Genome sequencing and assembly of the red palm weevil Rhynchophorus ferrugineus.</title>
        <authorList>
            <person name="Dias G.B."/>
            <person name="Bergman C.M."/>
            <person name="Manee M."/>
        </authorList>
    </citation>
    <scope>NUCLEOTIDE SEQUENCE</scope>
    <source>
        <strain evidence="1">AA-2017</strain>
        <tissue evidence="1">Whole larva</tissue>
    </source>
</reference>
<proteinExistence type="predicted"/>
<dbReference type="EMBL" id="JAACXV010002897">
    <property type="protein sequence ID" value="KAF7277316.1"/>
    <property type="molecule type" value="Genomic_DNA"/>
</dbReference>
<dbReference type="Proteomes" id="UP000625711">
    <property type="component" value="Unassembled WGS sequence"/>
</dbReference>
<dbReference type="AlphaFoldDB" id="A0A834MA25"/>